<dbReference type="InterPro" id="IPR001584">
    <property type="entry name" value="Integrase_cat-core"/>
</dbReference>
<dbReference type="AlphaFoldDB" id="A0AAF0Q9F8"/>
<dbReference type="Gene3D" id="3.30.420.10">
    <property type="entry name" value="Ribonuclease H-like superfamily/Ribonuclease H"/>
    <property type="match status" value="1"/>
</dbReference>
<proteinExistence type="predicted"/>
<dbReference type="Proteomes" id="UP001234989">
    <property type="component" value="Chromosome 3"/>
</dbReference>
<dbReference type="Gene3D" id="1.10.340.70">
    <property type="match status" value="1"/>
</dbReference>
<dbReference type="SUPFAM" id="SSF53098">
    <property type="entry name" value="Ribonuclease H-like"/>
    <property type="match status" value="1"/>
</dbReference>
<organism evidence="2 3">
    <name type="scientific">Solanum verrucosum</name>
    <dbReference type="NCBI Taxonomy" id="315347"/>
    <lineage>
        <taxon>Eukaryota</taxon>
        <taxon>Viridiplantae</taxon>
        <taxon>Streptophyta</taxon>
        <taxon>Embryophyta</taxon>
        <taxon>Tracheophyta</taxon>
        <taxon>Spermatophyta</taxon>
        <taxon>Magnoliopsida</taxon>
        <taxon>eudicotyledons</taxon>
        <taxon>Gunneridae</taxon>
        <taxon>Pentapetalae</taxon>
        <taxon>asterids</taxon>
        <taxon>lamiids</taxon>
        <taxon>Solanales</taxon>
        <taxon>Solanaceae</taxon>
        <taxon>Solanoideae</taxon>
        <taxon>Solaneae</taxon>
        <taxon>Solanum</taxon>
    </lineage>
</organism>
<dbReference type="EMBL" id="CP133614">
    <property type="protein sequence ID" value="WMV18842.1"/>
    <property type="molecule type" value="Genomic_DNA"/>
</dbReference>
<feature type="domain" description="Integrase catalytic" evidence="1">
    <location>
        <begin position="189"/>
        <end position="279"/>
    </location>
</feature>
<accession>A0AAF0Q9F8</accession>
<dbReference type="PROSITE" id="PS50994">
    <property type="entry name" value="INTEGRASE"/>
    <property type="match status" value="1"/>
</dbReference>
<dbReference type="InterPro" id="IPR052160">
    <property type="entry name" value="Gypsy_RT_Integrase-like"/>
</dbReference>
<gene>
    <name evidence="2" type="ORF">MTR67_012227</name>
</gene>
<dbReference type="InterPro" id="IPR041588">
    <property type="entry name" value="Integrase_H2C2"/>
</dbReference>
<dbReference type="PANTHER" id="PTHR47266">
    <property type="entry name" value="ENDONUCLEASE-RELATED"/>
    <property type="match status" value="1"/>
</dbReference>
<dbReference type="InterPro" id="IPR012337">
    <property type="entry name" value="RNaseH-like_sf"/>
</dbReference>
<dbReference type="GO" id="GO:0003676">
    <property type="term" value="F:nucleic acid binding"/>
    <property type="evidence" value="ECO:0007669"/>
    <property type="project" value="InterPro"/>
</dbReference>
<dbReference type="GO" id="GO:0015074">
    <property type="term" value="P:DNA integration"/>
    <property type="evidence" value="ECO:0007669"/>
    <property type="project" value="InterPro"/>
</dbReference>
<name>A0AAF0Q9F8_SOLVR</name>
<dbReference type="InterPro" id="IPR036397">
    <property type="entry name" value="RNaseH_sf"/>
</dbReference>
<dbReference type="Pfam" id="PF17921">
    <property type="entry name" value="Integrase_H2C2"/>
    <property type="match status" value="1"/>
</dbReference>
<evidence type="ECO:0000313" key="2">
    <source>
        <dbReference type="EMBL" id="WMV18842.1"/>
    </source>
</evidence>
<sequence length="279" mass="32350">MAKKDAKPRLISWVLLLQEFDFVVKDRKGTKNQVADHLSRLEEEAMLKLGDRVEINDAFLDEHVLSASHDLIPWFADFANCLASDLVPPGLSFHQWKMFMHDVKKFFWDEPYMYRSCTYGIIRHCVPEVEMLSILEACHALPVGGLHSGIRTAHKILQCRYYCPTIHQDAQYFAKSCDRCQRKRGISKRQELPMNLILMIELFDVWGIDFIGPFLSSYEMKYILVEVDYVSKFVETIVLPNNEGKNVTTFLKKNIFSRFGTPRAIISDGGSHFCNKLFR</sequence>
<protein>
    <recommendedName>
        <fullName evidence="1">Integrase catalytic domain-containing protein</fullName>
    </recommendedName>
</protein>
<keyword evidence="3" id="KW-1185">Reference proteome</keyword>
<reference evidence="2" key="1">
    <citation type="submission" date="2023-08" db="EMBL/GenBank/DDBJ databases">
        <title>A de novo genome assembly of Solanum verrucosum Schlechtendal, a Mexican diploid species geographically isolated from the other diploid A-genome species in potato relatives.</title>
        <authorList>
            <person name="Hosaka K."/>
        </authorList>
    </citation>
    <scope>NUCLEOTIDE SEQUENCE</scope>
    <source>
        <tissue evidence="2">Young leaves</tissue>
    </source>
</reference>
<dbReference type="Pfam" id="PF00665">
    <property type="entry name" value="rve"/>
    <property type="match status" value="1"/>
</dbReference>
<evidence type="ECO:0000313" key="3">
    <source>
        <dbReference type="Proteomes" id="UP001234989"/>
    </source>
</evidence>
<evidence type="ECO:0000259" key="1">
    <source>
        <dbReference type="PROSITE" id="PS50994"/>
    </source>
</evidence>